<dbReference type="Gene3D" id="3.40.800.10">
    <property type="entry name" value="Ureohydrolase domain"/>
    <property type="match status" value="1"/>
</dbReference>
<dbReference type="InterPro" id="IPR023696">
    <property type="entry name" value="Ureohydrolase_dom_sf"/>
</dbReference>
<sequence>MDITVQDFSGVYDCQPFMQGLRRRAQGSADQGAKIRWMDCTGIPGTDCYCDDEAVEAIRKRIADAGITDARGIHFFDNGNYHYMSKIWTGMVQEPFSLVVFDHHPDMQEPRFGNILSCGGWVKKVLDENKFIDNVVIIGVADHLAEEITPHDRVTFIPESEIISLSSLVSPKGITSTTGQSPECRISRLSSNLYISIDKDALSPAHAATNWDQGSLSLEHMKAIINAIAKDRKIIGVDICGERARDFAGDEHHTVQEADALNDRINRELIKFLENFF</sequence>
<evidence type="ECO:0000256" key="1">
    <source>
        <dbReference type="PROSITE-ProRule" id="PRU00742"/>
    </source>
</evidence>
<dbReference type="AlphaFoldDB" id="A0A0B4N0J0"/>
<dbReference type="GO" id="GO:0046872">
    <property type="term" value="F:metal ion binding"/>
    <property type="evidence" value="ECO:0007669"/>
    <property type="project" value="InterPro"/>
</dbReference>
<dbReference type="PANTHER" id="PTHR11358">
    <property type="entry name" value="ARGINASE/AGMATINASE"/>
    <property type="match status" value="1"/>
</dbReference>
<proteinExistence type="inferred from homology"/>
<name>A0A0B4N0J0_9BACT</name>
<dbReference type="GO" id="GO:0008783">
    <property type="term" value="F:agmatinase activity"/>
    <property type="evidence" value="ECO:0007669"/>
    <property type="project" value="TreeGrafter"/>
</dbReference>
<dbReference type="GO" id="GO:0033389">
    <property type="term" value="P:putrescine biosynthetic process from arginine, via agmatine"/>
    <property type="evidence" value="ECO:0007669"/>
    <property type="project" value="TreeGrafter"/>
</dbReference>
<dbReference type="Pfam" id="PF00491">
    <property type="entry name" value="Arginase"/>
    <property type="match status" value="1"/>
</dbReference>
<accession>A0A0B4N0J0</accession>
<evidence type="ECO:0008006" key="3">
    <source>
        <dbReference type="Google" id="ProtNLM"/>
    </source>
</evidence>
<evidence type="ECO:0000313" key="2">
    <source>
        <dbReference type="EMBL" id="AIF25992.1"/>
    </source>
</evidence>
<dbReference type="SUPFAM" id="SSF52768">
    <property type="entry name" value="Arginase/deacetylase"/>
    <property type="match status" value="1"/>
</dbReference>
<dbReference type="PANTHER" id="PTHR11358:SF41">
    <property type="entry name" value="ARGINASE"/>
    <property type="match status" value="1"/>
</dbReference>
<dbReference type="EMBL" id="KJ631386">
    <property type="protein sequence ID" value="AIF25992.1"/>
    <property type="molecule type" value="Genomic_DNA"/>
</dbReference>
<protein>
    <recommendedName>
        <fullName evidence="3">Arginase</fullName>
    </recommendedName>
</protein>
<reference evidence="2" key="1">
    <citation type="submission" date="2014-03" db="EMBL/GenBank/DDBJ databases">
        <title>A sequence of cellulolytic fosmid clone of goat rumen metagenome.</title>
        <authorList>
            <person name="Lee K.-T."/>
            <person name="Kim J.-Y."/>
            <person name="Kim Y.-J."/>
            <person name="Ahn J.-H."/>
            <person name="Park M.-N."/>
            <person name="Kim J.-H."/>
            <person name="Kim T.-H."/>
        </authorList>
    </citation>
    <scope>NUCLEOTIDE SEQUENCE</scope>
</reference>
<organism evidence="2">
    <name type="scientific">uncultured bacterium Ad_113_F04_contig2</name>
    <dbReference type="NCBI Taxonomy" id="1489296"/>
    <lineage>
        <taxon>Bacteria</taxon>
        <taxon>environmental samples</taxon>
    </lineage>
</organism>
<dbReference type="PROSITE" id="PS51409">
    <property type="entry name" value="ARGINASE_2"/>
    <property type="match status" value="1"/>
</dbReference>
<dbReference type="InterPro" id="IPR006035">
    <property type="entry name" value="Ureohydrolase"/>
</dbReference>
<comment type="similarity">
    <text evidence="1">Belongs to the arginase family.</text>
</comment>